<dbReference type="InterPro" id="IPR013762">
    <property type="entry name" value="Integrase-like_cat_sf"/>
</dbReference>
<dbReference type="HOGENOM" id="CLU_027562_11_0_5"/>
<reference evidence="5" key="1">
    <citation type="journal article" date="2002" name="DNA Res.">
        <title>Complete genomic sequence of nitrogen-fixing symbiotic bacterium Bradyrhizobium japonicum USDA110.</title>
        <authorList>
            <person name="Kaneko T."/>
            <person name="Nakamura Y."/>
            <person name="Sato S."/>
            <person name="Minamisawa K."/>
            <person name="Uchiumi T."/>
            <person name="Sasamoto S."/>
            <person name="Watanabe A."/>
            <person name="Idesawa K."/>
            <person name="Iriguchi M."/>
            <person name="Kawashima K."/>
            <person name="Kohara M."/>
            <person name="Matsumoto M."/>
            <person name="Shimpo S."/>
            <person name="Tsuruoka H."/>
            <person name="Wada T."/>
            <person name="Yamada M."/>
            <person name="Tabata S."/>
        </authorList>
    </citation>
    <scope>NUCLEOTIDE SEQUENCE [LARGE SCALE GENOMIC DNA]</scope>
    <source>
        <strain evidence="5">JCM 10833 / BCRC 13528 / IAM 13628 / NBRC 14792 / USDA 110</strain>
    </source>
</reference>
<gene>
    <name evidence="4" type="ordered locus">bll5003</name>
</gene>
<dbReference type="InterPro" id="IPR011010">
    <property type="entry name" value="DNA_brk_join_enz"/>
</dbReference>
<dbReference type="InParanoid" id="Q89KA6"/>
<dbReference type="STRING" id="224911.AAV28_22380"/>
<keyword evidence="5" id="KW-1185">Reference proteome</keyword>
<dbReference type="InterPro" id="IPR050090">
    <property type="entry name" value="Tyrosine_recombinase_XerCD"/>
</dbReference>
<dbReference type="GO" id="GO:0003677">
    <property type="term" value="F:DNA binding"/>
    <property type="evidence" value="ECO:0007669"/>
    <property type="project" value="InterPro"/>
</dbReference>
<keyword evidence="2" id="KW-0233">DNA recombination</keyword>
<evidence type="ECO:0000313" key="4">
    <source>
        <dbReference type="EMBL" id="BAC50268.1"/>
    </source>
</evidence>
<dbReference type="EMBL" id="BA000040">
    <property type="protein sequence ID" value="BAC50268.1"/>
    <property type="molecule type" value="Genomic_DNA"/>
</dbReference>
<evidence type="ECO:0000256" key="2">
    <source>
        <dbReference type="ARBA" id="ARBA00023172"/>
    </source>
</evidence>
<dbReference type="PROSITE" id="PS51898">
    <property type="entry name" value="TYR_RECOMBINASE"/>
    <property type="match status" value="1"/>
</dbReference>
<dbReference type="SUPFAM" id="SSF56349">
    <property type="entry name" value="DNA breaking-rejoining enzymes"/>
    <property type="match status" value="1"/>
</dbReference>
<name>Q89KA6_BRADU</name>
<dbReference type="PANTHER" id="PTHR30349">
    <property type="entry name" value="PHAGE INTEGRASE-RELATED"/>
    <property type="match status" value="1"/>
</dbReference>
<dbReference type="RefSeq" id="WP_011087764.1">
    <property type="nucleotide sequence ID" value="NC_004463.1"/>
</dbReference>
<sequence>MSVYKHKDSPFYHFDFQHKGVRFHGSTGCTSRREAEAFERVERDRAKQFLKVASSSASTKLDDVAGRYWNEIGQHHAGADTTWRDIERLINYFGPTKLLTEIGDDDVARLVAWRRGHRVTRRGKGKKKPAPLIAPATVNRSTTEVLKKLFTRAKAWGIRFDHEPSWKQHWLKEPQEIIRELRGDEADRLERATRDDYQPVFELASASGLRLNECLLRWSEVNWDARKIEKAGKGDKRVSVPITDAIRQILWPLRGHHPEAVFTYVARRTKKTAGLVKGQRYPVTYNGLKTIWKRTRAAAGLSGFRFHDFRHDFATKLLRETKNLKLVQRALNHADIKTTTKYAHVVDDEVAAGIDAMQKSRKKSRTTARKVS</sequence>
<dbReference type="eggNOG" id="COG0582">
    <property type="taxonomic scope" value="Bacteria"/>
</dbReference>
<proteinExistence type="predicted"/>
<accession>Q89KA6</accession>
<dbReference type="OrthoDB" id="7615137at2"/>
<dbReference type="CDD" id="cd00796">
    <property type="entry name" value="INT_Rci_Hp1_C"/>
    <property type="match status" value="1"/>
</dbReference>
<dbReference type="GeneID" id="46492010"/>
<dbReference type="PANTHER" id="PTHR30349:SF64">
    <property type="entry name" value="PROPHAGE INTEGRASE INTD-RELATED"/>
    <property type="match status" value="1"/>
</dbReference>
<dbReference type="PATRIC" id="fig|224911.44.peg.4864"/>
<evidence type="ECO:0000259" key="3">
    <source>
        <dbReference type="PROSITE" id="PS51898"/>
    </source>
</evidence>
<dbReference type="AlphaFoldDB" id="Q89KA6"/>
<evidence type="ECO:0000313" key="5">
    <source>
        <dbReference type="Proteomes" id="UP000002526"/>
    </source>
</evidence>
<dbReference type="Proteomes" id="UP000002526">
    <property type="component" value="Chromosome"/>
</dbReference>
<dbReference type="Pfam" id="PF00589">
    <property type="entry name" value="Phage_integrase"/>
    <property type="match status" value="1"/>
</dbReference>
<evidence type="ECO:0000256" key="1">
    <source>
        <dbReference type="ARBA" id="ARBA00022908"/>
    </source>
</evidence>
<dbReference type="GO" id="GO:0006310">
    <property type="term" value="P:DNA recombination"/>
    <property type="evidence" value="ECO:0000318"/>
    <property type="project" value="GO_Central"/>
</dbReference>
<dbReference type="GO" id="GO:0009009">
    <property type="term" value="F:site-specific recombinase activity"/>
    <property type="evidence" value="ECO:0000318"/>
    <property type="project" value="GO_Central"/>
</dbReference>
<organism evidence="4 5">
    <name type="scientific">Bradyrhizobium diazoefficiens (strain JCM 10833 / BCRC 13528 / IAM 13628 / NBRC 14792 / USDA 110)</name>
    <dbReference type="NCBI Taxonomy" id="224911"/>
    <lineage>
        <taxon>Bacteria</taxon>
        <taxon>Pseudomonadati</taxon>
        <taxon>Pseudomonadota</taxon>
        <taxon>Alphaproteobacteria</taxon>
        <taxon>Hyphomicrobiales</taxon>
        <taxon>Nitrobacteraceae</taxon>
        <taxon>Bradyrhizobium</taxon>
    </lineage>
</organism>
<feature type="domain" description="Tyr recombinase" evidence="3">
    <location>
        <begin position="176"/>
        <end position="355"/>
    </location>
</feature>
<dbReference type="EnsemblBacteria" id="BAC50268">
    <property type="protein sequence ID" value="BAC50268"/>
    <property type="gene ID" value="BAC50268"/>
</dbReference>
<dbReference type="GO" id="GO:0007059">
    <property type="term" value="P:chromosome segregation"/>
    <property type="evidence" value="ECO:0000318"/>
    <property type="project" value="GO_Central"/>
</dbReference>
<dbReference type="InterPro" id="IPR002104">
    <property type="entry name" value="Integrase_catalytic"/>
</dbReference>
<keyword evidence="1" id="KW-0229">DNA integration</keyword>
<protein>
    <submittedName>
        <fullName evidence="4">Bll5003 protein</fullName>
    </submittedName>
</protein>
<dbReference type="Gene3D" id="1.10.443.10">
    <property type="entry name" value="Intergrase catalytic core"/>
    <property type="match status" value="1"/>
</dbReference>
<dbReference type="PhylomeDB" id="Q89KA6"/>
<dbReference type="KEGG" id="bja:bll5003"/>